<dbReference type="Proteomes" id="UP001241377">
    <property type="component" value="Unassembled WGS sequence"/>
</dbReference>
<sequence>MSYYNYNSPQDYIPTANQPPSIPPISSLDPNQQYIPSGEDVKPQPYYRPQPPIYENQPNPLAQHQLSWQRPTHMPMDQHQYLAPPAQQFIPYQYPGIPYYPYMQHMYPRQQSSPRQHLVPVRAPMVSQPLGRPHLKQESSPAPKGGTFKPKNTKRNSKPRIHKLSGDFRAAWKKLRLPHLVGEASIDDMLRHFQDALAIDVSEPFILYLKVEDKFEAKLLDLFVNNLTKSLDIFLPCDMFRLVVPHVALLDETRMILDSIYCLASMILNRINPDSVDPSVTINYYHQCIKLIRYHLSMPGVETNESGIIARCLLSTIMLCVYELFLVAEDATYIKGAASIFSSILRKNMQAQKPSLLKSSPFYQGLFWAMILSDMVLSLKYDLPTMYPIDTFWRPLDPEYFDWFESATYPGNLDDESVMSREEEVWWIRRMIYLLCCVHDFLFQPMVLTKEETESKKCSQKWLQLNQSVNEFEASVPMAMKPIICKPASSSRRYPVIFFGTEGTAIFNLNFKLCKIALHQSLQTRLADDPVLSSQISNYTPDYTNKLAKDIIGILKTYDSDVLVWPVNVHAIRQAAKYMKDDSDDMRELGDLINKVLAVCHLQYKKS</sequence>
<keyword evidence="2" id="KW-1185">Reference proteome</keyword>
<reference evidence="1" key="1">
    <citation type="submission" date="2023-04" db="EMBL/GenBank/DDBJ databases">
        <title>Draft Genome sequencing of Naganishia species isolated from polar environments using Oxford Nanopore Technology.</title>
        <authorList>
            <person name="Leo P."/>
            <person name="Venkateswaran K."/>
        </authorList>
    </citation>
    <scope>NUCLEOTIDE SEQUENCE</scope>
    <source>
        <strain evidence="1">MNA-CCFEE 5261</strain>
    </source>
</reference>
<evidence type="ECO:0000313" key="1">
    <source>
        <dbReference type="EMBL" id="KAJ9095124.1"/>
    </source>
</evidence>
<organism evidence="1 2">
    <name type="scientific">Naganishia cerealis</name>
    <dbReference type="NCBI Taxonomy" id="610337"/>
    <lineage>
        <taxon>Eukaryota</taxon>
        <taxon>Fungi</taxon>
        <taxon>Dikarya</taxon>
        <taxon>Basidiomycota</taxon>
        <taxon>Agaricomycotina</taxon>
        <taxon>Tremellomycetes</taxon>
        <taxon>Filobasidiales</taxon>
        <taxon>Filobasidiaceae</taxon>
        <taxon>Naganishia</taxon>
    </lineage>
</organism>
<accession>A0ACC2V6Z3</accession>
<evidence type="ECO:0000313" key="2">
    <source>
        <dbReference type="Proteomes" id="UP001241377"/>
    </source>
</evidence>
<comment type="caution">
    <text evidence="1">The sequence shown here is derived from an EMBL/GenBank/DDBJ whole genome shotgun (WGS) entry which is preliminary data.</text>
</comment>
<gene>
    <name evidence="1" type="ORF">QFC19_007692</name>
</gene>
<dbReference type="EMBL" id="JASBWR010000104">
    <property type="protein sequence ID" value="KAJ9095124.1"/>
    <property type="molecule type" value="Genomic_DNA"/>
</dbReference>
<protein>
    <submittedName>
        <fullName evidence="1">Uncharacterized protein</fullName>
    </submittedName>
</protein>
<proteinExistence type="predicted"/>
<name>A0ACC2V6Z3_9TREE</name>